<comment type="caution">
    <text evidence="2">The sequence shown here is derived from an EMBL/GenBank/DDBJ whole genome shotgun (WGS) entry which is preliminary data.</text>
</comment>
<dbReference type="GO" id="GO:0016491">
    <property type="term" value="F:oxidoreductase activity"/>
    <property type="evidence" value="ECO:0007669"/>
    <property type="project" value="InterPro"/>
</dbReference>
<reference evidence="2 3" key="1">
    <citation type="journal article" date="2012" name="J. Bacteriol.">
        <title>Genome Sequence of Gallaecimonas xiamenensis Type Strain 3-C-1.</title>
        <authorList>
            <person name="Lai Q."/>
            <person name="Wang L."/>
            <person name="Wang W."/>
            <person name="Shao Z."/>
        </authorList>
    </citation>
    <scope>NUCLEOTIDE SEQUENCE [LARGE SCALE GENOMIC DNA]</scope>
    <source>
        <strain evidence="2 3">3-C-1</strain>
    </source>
</reference>
<dbReference type="STRING" id="745411.B3C1_11499"/>
<evidence type="ECO:0000313" key="2">
    <source>
        <dbReference type="EMBL" id="EKE72194.1"/>
    </source>
</evidence>
<dbReference type="InterPro" id="IPR001853">
    <property type="entry name" value="DSBA-like_thioredoxin_dom"/>
</dbReference>
<accession>K2JP33</accession>
<dbReference type="OrthoDB" id="9813770at2"/>
<dbReference type="AlphaFoldDB" id="K2JP33"/>
<dbReference type="InterPro" id="IPR036249">
    <property type="entry name" value="Thioredoxin-like_sf"/>
</dbReference>
<evidence type="ECO:0000313" key="3">
    <source>
        <dbReference type="Proteomes" id="UP000006755"/>
    </source>
</evidence>
<dbReference type="PANTHER" id="PTHR13887">
    <property type="entry name" value="GLUTATHIONE S-TRANSFERASE KAPPA"/>
    <property type="match status" value="1"/>
</dbReference>
<dbReference type="eggNOG" id="COG3531">
    <property type="taxonomic scope" value="Bacteria"/>
</dbReference>
<dbReference type="SUPFAM" id="SSF52833">
    <property type="entry name" value="Thioredoxin-like"/>
    <property type="match status" value="1"/>
</dbReference>
<organism evidence="2 3">
    <name type="scientific">Gallaecimonas xiamenensis 3-C-1</name>
    <dbReference type="NCBI Taxonomy" id="745411"/>
    <lineage>
        <taxon>Bacteria</taxon>
        <taxon>Pseudomonadati</taxon>
        <taxon>Pseudomonadota</taxon>
        <taxon>Gammaproteobacteria</taxon>
        <taxon>Enterobacterales</taxon>
        <taxon>Gallaecimonadaceae</taxon>
        <taxon>Gallaecimonas</taxon>
    </lineage>
</organism>
<dbReference type="Proteomes" id="UP000006755">
    <property type="component" value="Unassembled WGS sequence"/>
</dbReference>
<keyword evidence="3" id="KW-1185">Reference proteome</keyword>
<dbReference type="EMBL" id="AMRI01000015">
    <property type="protein sequence ID" value="EKE72194.1"/>
    <property type="molecule type" value="Genomic_DNA"/>
</dbReference>
<dbReference type="PANTHER" id="PTHR13887:SF54">
    <property type="entry name" value="DSBA FAMILY PROTEIN"/>
    <property type="match status" value="1"/>
</dbReference>
<protein>
    <recommendedName>
        <fullName evidence="1">DSBA-like thioredoxin domain-containing protein</fullName>
    </recommendedName>
</protein>
<proteinExistence type="predicted"/>
<dbReference type="CDD" id="cd03025">
    <property type="entry name" value="DsbA_FrnE_like"/>
    <property type="match status" value="1"/>
</dbReference>
<dbReference type="RefSeq" id="WP_008484975.1">
    <property type="nucleotide sequence ID" value="NZ_AMRI01000015.1"/>
</dbReference>
<dbReference type="PATRIC" id="fig|745411.4.peg.2262"/>
<evidence type="ECO:0000259" key="1">
    <source>
        <dbReference type="Pfam" id="PF01323"/>
    </source>
</evidence>
<dbReference type="Pfam" id="PF01323">
    <property type="entry name" value="DSBA"/>
    <property type="match status" value="1"/>
</dbReference>
<dbReference type="Gene3D" id="3.40.30.10">
    <property type="entry name" value="Glutaredoxin"/>
    <property type="match status" value="1"/>
</dbReference>
<name>K2JP33_9GAMM</name>
<feature type="domain" description="DSBA-like thioredoxin" evidence="1">
    <location>
        <begin position="10"/>
        <end position="182"/>
    </location>
</feature>
<gene>
    <name evidence="2" type="ORF">B3C1_11499</name>
</gene>
<sequence>MNKPRLWYGYDPMCSWCWAFRPALAELEAALAALDVQLTPILGGLAPDSDQPMAEAMAQHLQQIWRHIQGQLGTEFNFAFWQDCQPRRSTYPACRAALLARDQGLEAQMTLAIQKAYYLEAKNPSDTEVLAALAAALGMDKGAFIGALDSEATRQRLLAEIAKARHLGISGFPSLILESHGVFTPIAVDHRAAGPMLAAIRQQL</sequence>